<dbReference type="EMBL" id="JAYGGQ010000001">
    <property type="protein sequence ID" value="MEA5453108.1"/>
    <property type="molecule type" value="Genomic_DNA"/>
</dbReference>
<keyword evidence="3" id="KW-1185">Reference proteome</keyword>
<protein>
    <submittedName>
        <fullName evidence="2">Rv3235 family protein</fullName>
    </submittedName>
</protein>
<name>A0ABU5T0D2_9MICC</name>
<dbReference type="InterPro" id="IPR045596">
    <property type="entry name" value="DUF6459"/>
</dbReference>
<sequence>MTSLHPIPDHRNRRTPAPVDGHGDDTVVRLRTHRRGTMAEPEGGIRSEGTSALAAPFAMPAPRHLHAVGSADEQRWVARLAARITGAAIEVLAGVRPVHQLAHVAHRDILAALQLRANLSRADAPGASPELALVHRGAAILSSQASMVRPGVYEASAVVSDRLRCRAVAMRLEQIRGAGWRVTALEIG</sequence>
<reference evidence="2 3" key="1">
    <citation type="submission" date="2023-12" db="EMBL/GenBank/DDBJ databases">
        <title>Sinomonas terricola sp. nov, isolated from litchi orchard soil in Guangdong, PR China.</title>
        <authorList>
            <person name="Jiaxin W."/>
            <person name="Yang Z."/>
            <person name="Honghui Z."/>
        </authorList>
    </citation>
    <scope>NUCLEOTIDE SEQUENCE [LARGE SCALE GENOMIC DNA]</scope>
    <source>
        <strain evidence="2 3">JGH33</strain>
    </source>
</reference>
<dbReference type="Proteomes" id="UP001304769">
    <property type="component" value="Unassembled WGS sequence"/>
</dbReference>
<proteinExistence type="predicted"/>
<accession>A0ABU5T0D2</accession>
<organism evidence="2 3">
    <name type="scientific">Sinomonas terricola</name>
    <dbReference type="NCBI Taxonomy" id="3110330"/>
    <lineage>
        <taxon>Bacteria</taxon>
        <taxon>Bacillati</taxon>
        <taxon>Actinomycetota</taxon>
        <taxon>Actinomycetes</taxon>
        <taxon>Micrococcales</taxon>
        <taxon>Micrococcaceae</taxon>
        <taxon>Sinomonas</taxon>
    </lineage>
</organism>
<evidence type="ECO:0000313" key="2">
    <source>
        <dbReference type="EMBL" id="MEA5453108.1"/>
    </source>
</evidence>
<dbReference type="Pfam" id="PF20060">
    <property type="entry name" value="DUF6459"/>
    <property type="match status" value="1"/>
</dbReference>
<gene>
    <name evidence="2" type="ORF">SPF06_00095</name>
</gene>
<feature type="region of interest" description="Disordered" evidence="1">
    <location>
        <begin position="1"/>
        <end position="25"/>
    </location>
</feature>
<dbReference type="RefSeq" id="WP_323276881.1">
    <property type="nucleotide sequence ID" value="NZ_JAYGGQ010000001.1"/>
</dbReference>
<evidence type="ECO:0000256" key="1">
    <source>
        <dbReference type="SAM" id="MobiDB-lite"/>
    </source>
</evidence>
<comment type="caution">
    <text evidence="2">The sequence shown here is derived from an EMBL/GenBank/DDBJ whole genome shotgun (WGS) entry which is preliminary data.</text>
</comment>
<evidence type="ECO:0000313" key="3">
    <source>
        <dbReference type="Proteomes" id="UP001304769"/>
    </source>
</evidence>